<dbReference type="FunFam" id="1.10.510.10:FF:001023">
    <property type="entry name" value="Os07g0541700 protein"/>
    <property type="match status" value="1"/>
</dbReference>
<dbReference type="PROSITE" id="PS50011">
    <property type="entry name" value="PROTEIN_KINASE_DOM"/>
    <property type="match status" value="1"/>
</dbReference>
<dbReference type="InterPro" id="IPR000719">
    <property type="entry name" value="Prot_kinase_dom"/>
</dbReference>
<dbReference type="InterPro" id="IPR052059">
    <property type="entry name" value="CR_Ser/Thr_kinase"/>
</dbReference>
<evidence type="ECO:0000256" key="2">
    <source>
        <dbReference type="ARBA" id="ARBA00022527"/>
    </source>
</evidence>
<comment type="catalytic activity">
    <reaction evidence="7">
        <text>L-threonyl-[protein] + ATP = O-phospho-L-threonyl-[protein] + ADP + H(+)</text>
        <dbReference type="Rhea" id="RHEA:46608"/>
        <dbReference type="Rhea" id="RHEA-COMP:11060"/>
        <dbReference type="Rhea" id="RHEA-COMP:11605"/>
        <dbReference type="ChEBI" id="CHEBI:15378"/>
        <dbReference type="ChEBI" id="CHEBI:30013"/>
        <dbReference type="ChEBI" id="CHEBI:30616"/>
        <dbReference type="ChEBI" id="CHEBI:61977"/>
        <dbReference type="ChEBI" id="CHEBI:456216"/>
        <dbReference type="EC" id="2.7.11.1"/>
    </reaction>
</comment>
<dbReference type="GO" id="GO:0004674">
    <property type="term" value="F:protein serine/threonine kinase activity"/>
    <property type="evidence" value="ECO:0007669"/>
    <property type="project" value="UniProtKB-KW"/>
</dbReference>
<evidence type="ECO:0000259" key="11">
    <source>
        <dbReference type="PROSITE" id="PS50011"/>
    </source>
</evidence>
<reference evidence="12" key="1">
    <citation type="journal article" date="2020" name="bioRxiv">
        <title>Hybrid origin of Populus tomentosa Carr. identified through genome sequencing and phylogenomic analysis.</title>
        <authorList>
            <person name="An X."/>
            <person name="Gao K."/>
            <person name="Chen Z."/>
            <person name="Li J."/>
            <person name="Yang X."/>
            <person name="Yang X."/>
            <person name="Zhou J."/>
            <person name="Guo T."/>
            <person name="Zhao T."/>
            <person name="Huang S."/>
            <person name="Miao D."/>
            <person name="Khan W.U."/>
            <person name="Rao P."/>
            <person name="Ye M."/>
            <person name="Lei B."/>
            <person name="Liao W."/>
            <person name="Wang J."/>
            <person name="Ji L."/>
            <person name="Li Y."/>
            <person name="Guo B."/>
            <person name="Mustafa N.S."/>
            <person name="Li S."/>
            <person name="Yun Q."/>
            <person name="Keller S.R."/>
            <person name="Mao J."/>
            <person name="Zhang R."/>
            <person name="Strauss S.H."/>
        </authorList>
    </citation>
    <scope>NUCLEOTIDE SEQUENCE</scope>
    <source>
        <strain evidence="12">GM15</strain>
        <tissue evidence="12">Leaf</tissue>
    </source>
</reference>
<keyword evidence="13" id="KW-1185">Reference proteome</keyword>
<protein>
    <recommendedName>
        <fullName evidence="1">non-specific serine/threonine protein kinase</fullName>
        <ecNumber evidence="1">2.7.11.1</ecNumber>
    </recommendedName>
</protein>
<keyword evidence="6 9" id="KW-0067">ATP-binding</keyword>
<evidence type="ECO:0000256" key="4">
    <source>
        <dbReference type="ARBA" id="ARBA00022741"/>
    </source>
</evidence>
<dbReference type="PANTHER" id="PTHR47973">
    <property type="entry name" value="CYSTEINE-RICH RECEPTOR-LIKE PROTEIN KINASE 3"/>
    <property type="match status" value="1"/>
</dbReference>
<dbReference type="Pfam" id="PF00069">
    <property type="entry name" value="Pkinase"/>
    <property type="match status" value="1"/>
</dbReference>
<evidence type="ECO:0000256" key="6">
    <source>
        <dbReference type="ARBA" id="ARBA00022840"/>
    </source>
</evidence>
<dbReference type="EC" id="2.7.11.1" evidence="1"/>
<dbReference type="PROSITE" id="PS00107">
    <property type="entry name" value="PROTEIN_KINASE_ATP"/>
    <property type="match status" value="1"/>
</dbReference>
<dbReference type="InterPro" id="IPR017441">
    <property type="entry name" value="Protein_kinase_ATP_BS"/>
</dbReference>
<sequence length="436" mass="48567">MTCFSFLCGRRIDSSQESQHMGRDDEELGSIQNVRCYTYRELRNATEGFSTANKIGEGGFGSVYKGRLKHGRIAAIKVLSAESRQGAKEFLAEIQAMSEIEHENLVKLYGCCVEDNHRILVYNYLENNSLAQTLLDGGHSHSNIQFSWRTRAKICVGVARGLAFLHEEVKPYIVHRDIKASNILLDKDLTAKISDFGLAKLIPDNETHVSTRVAGTLYAVQTANTVYGVISTYGTIAVAFAQCWSFSSGKLYKLVEGYLAPEYAIRGKLTRKADLYSFGVLLLEIVSGRNNTNTRLPVEEQYLLERTWELYERRELVSLVDASLNGDFNADEACKFLKIGLLCTQDDPNLRPSMSTVVKMLSGRKNVDERKITKPGLISDFMDLKVRAPSSKTKASASTSFNVSSLSDNQDTSILTSENSSSVTMTAFTELYNRSI</sequence>
<proteinExistence type="inferred from homology"/>
<evidence type="ECO:0000313" key="12">
    <source>
        <dbReference type="EMBL" id="KAG6794057.1"/>
    </source>
</evidence>
<evidence type="ECO:0000256" key="8">
    <source>
        <dbReference type="ARBA" id="ARBA00048679"/>
    </source>
</evidence>
<organism evidence="12 13">
    <name type="scientific">Populus tomentosa</name>
    <name type="common">Chinese white poplar</name>
    <dbReference type="NCBI Taxonomy" id="118781"/>
    <lineage>
        <taxon>Eukaryota</taxon>
        <taxon>Viridiplantae</taxon>
        <taxon>Streptophyta</taxon>
        <taxon>Embryophyta</taxon>
        <taxon>Tracheophyta</taxon>
        <taxon>Spermatophyta</taxon>
        <taxon>Magnoliopsida</taxon>
        <taxon>eudicotyledons</taxon>
        <taxon>Gunneridae</taxon>
        <taxon>Pentapetalae</taxon>
        <taxon>rosids</taxon>
        <taxon>fabids</taxon>
        <taxon>Malpighiales</taxon>
        <taxon>Salicaceae</taxon>
        <taxon>Saliceae</taxon>
        <taxon>Populus</taxon>
    </lineage>
</organism>
<dbReference type="AlphaFoldDB" id="A0A8X8IYS4"/>
<gene>
    <name evidence="12" type="ORF">POTOM_003290</name>
</gene>
<dbReference type="InterPro" id="IPR001245">
    <property type="entry name" value="Ser-Thr/Tyr_kinase_cat_dom"/>
</dbReference>
<dbReference type="FunFam" id="3.30.200.20:FF:000225">
    <property type="entry name" value="cold-responsive protein kinase 1"/>
    <property type="match status" value="1"/>
</dbReference>
<evidence type="ECO:0000256" key="5">
    <source>
        <dbReference type="ARBA" id="ARBA00022777"/>
    </source>
</evidence>
<dbReference type="PROSITE" id="PS00108">
    <property type="entry name" value="PROTEIN_KINASE_ST"/>
    <property type="match status" value="1"/>
</dbReference>
<accession>A0A8X8IYS4</accession>
<dbReference type="EMBL" id="JAAWWB010000001">
    <property type="protein sequence ID" value="KAG6794057.1"/>
    <property type="molecule type" value="Genomic_DNA"/>
</dbReference>
<dbReference type="Pfam" id="PF07714">
    <property type="entry name" value="PK_Tyr_Ser-Thr"/>
    <property type="match status" value="1"/>
</dbReference>
<keyword evidence="5" id="KW-0418">Kinase</keyword>
<evidence type="ECO:0000256" key="1">
    <source>
        <dbReference type="ARBA" id="ARBA00012513"/>
    </source>
</evidence>
<dbReference type="GO" id="GO:0005524">
    <property type="term" value="F:ATP binding"/>
    <property type="evidence" value="ECO:0007669"/>
    <property type="project" value="UniProtKB-UniRule"/>
</dbReference>
<keyword evidence="4 9" id="KW-0547">Nucleotide-binding</keyword>
<evidence type="ECO:0000256" key="3">
    <source>
        <dbReference type="ARBA" id="ARBA00022679"/>
    </source>
</evidence>
<dbReference type="OrthoDB" id="4062651at2759"/>
<evidence type="ECO:0000256" key="7">
    <source>
        <dbReference type="ARBA" id="ARBA00047899"/>
    </source>
</evidence>
<dbReference type="InterPro" id="IPR008271">
    <property type="entry name" value="Ser/Thr_kinase_AS"/>
</dbReference>
<evidence type="ECO:0000256" key="9">
    <source>
        <dbReference type="PROSITE-ProRule" id="PRU10141"/>
    </source>
</evidence>
<evidence type="ECO:0000256" key="10">
    <source>
        <dbReference type="RuleBase" id="RU000304"/>
    </source>
</evidence>
<comment type="catalytic activity">
    <reaction evidence="8">
        <text>L-seryl-[protein] + ATP = O-phospho-L-seryl-[protein] + ADP + H(+)</text>
        <dbReference type="Rhea" id="RHEA:17989"/>
        <dbReference type="Rhea" id="RHEA-COMP:9863"/>
        <dbReference type="Rhea" id="RHEA-COMP:11604"/>
        <dbReference type="ChEBI" id="CHEBI:15378"/>
        <dbReference type="ChEBI" id="CHEBI:29999"/>
        <dbReference type="ChEBI" id="CHEBI:30616"/>
        <dbReference type="ChEBI" id="CHEBI:83421"/>
        <dbReference type="ChEBI" id="CHEBI:456216"/>
        <dbReference type="EC" id="2.7.11.1"/>
    </reaction>
</comment>
<dbReference type="SMART" id="SM00220">
    <property type="entry name" value="S_TKc"/>
    <property type="match status" value="1"/>
</dbReference>
<keyword evidence="2 10" id="KW-0723">Serine/threonine-protein kinase</keyword>
<evidence type="ECO:0000313" key="13">
    <source>
        <dbReference type="Proteomes" id="UP000886885"/>
    </source>
</evidence>
<keyword evidence="3" id="KW-0808">Transferase</keyword>
<comment type="caution">
    <text evidence="12">The sequence shown here is derived from an EMBL/GenBank/DDBJ whole genome shotgun (WGS) entry which is preliminary data.</text>
</comment>
<name>A0A8X8IYS4_POPTO</name>
<feature type="binding site" evidence="9">
    <location>
        <position position="77"/>
    </location>
    <ligand>
        <name>ATP</name>
        <dbReference type="ChEBI" id="CHEBI:30616"/>
    </ligand>
</feature>
<dbReference type="Proteomes" id="UP000886885">
    <property type="component" value="Chromosome 1A"/>
</dbReference>
<comment type="similarity">
    <text evidence="10">Belongs to the protein kinase superfamily.</text>
</comment>
<feature type="domain" description="Protein kinase" evidence="11">
    <location>
        <begin position="49"/>
        <end position="367"/>
    </location>
</feature>
<dbReference type="CDD" id="cd14066">
    <property type="entry name" value="STKc_IRAK"/>
    <property type="match status" value="1"/>
</dbReference>